<feature type="non-terminal residue" evidence="3">
    <location>
        <position position="224"/>
    </location>
</feature>
<proteinExistence type="predicted"/>
<sequence>KDLTPCAPAARKPESEEGSDESDDVSGEYTDSVKSDVEKETALSEREQGQLRRNVRSESIPEEADTDVNGTEESLVIARKQDEERRMFEEMQRNMINTGGKSTSEAADEKEERSSDVGHPEDEVKSEQEASAVKEAVDVSEPEMCTKTVDAEEESQVTKTVHAQEENQDAITEDASHVEEMDEMHHLGDNRVKELEKGIKNLSESNNVKKEQIAKLELQLHRLL</sequence>
<accession>A0A0C2C4Y6</accession>
<evidence type="ECO:0000256" key="2">
    <source>
        <dbReference type="SAM" id="MobiDB-lite"/>
    </source>
</evidence>
<feature type="compositionally biased region" description="Basic and acidic residues" evidence="2">
    <location>
        <begin position="79"/>
        <end position="92"/>
    </location>
</feature>
<dbReference type="Proteomes" id="UP000054047">
    <property type="component" value="Unassembled WGS sequence"/>
</dbReference>
<feature type="coiled-coil region" evidence="1">
    <location>
        <begin position="192"/>
        <end position="219"/>
    </location>
</feature>
<protein>
    <submittedName>
        <fullName evidence="3">Uncharacterized protein</fullName>
    </submittedName>
</protein>
<evidence type="ECO:0000313" key="4">
    <source>
        <dbReference type="Proteomes" id="UP000054047"/>
    </source>
</evidence>
<keyword evidence="1" id="KW-0175">Coiled coil</keyword>
<name>A0A0C2C4Y6_9BILA</name>
<evidence type="ECO:0000313" key="3">
    <source>
        <dbReference type="EMBL" id="KIH44742.1"/>
    </source>
</evidence>
<dbReference type="OrthoDB" id="5872245at2759"/>
<feature type="non-terminal residue" evidence="3">
    <location>
        <position position="1"/>
    </location>
</feature>
<organism evidence="3 4">
    <name type="scientific">Ancylostoma duodenale</name>
    <dbReference type="NCBI Taxonomy" id="51022"/>
    <lineage>
        <taxon>Eukaryota</taxon>
        <taxon>Metazoa</taxon>
        <taxon>Ecdysozoa</taxon>
        <taxon>Nematoda</taxon>
        <taxon>Chromadorea</taxon>
        <taxon>Rhabditida</taxon>
        <taxon>Rhabditina</taxon>
        <taxon>Rhabditomorpha</taxon>
        <taxon>Strongyloidea</taxon>
        <taxon>Ancylostomatidae</taxon>
        <taxon>Ancylostomatinae</taxon>
        <taxon>Ancylostoma</taxon>
    </lineage>
</organism>
<dbReference type="EMBL" id="KN775859">
    <property type="protein sequence ID" value="KIH44742.1"/>
    <property type="molecule type" value="Genomic_DNA"/>
</dbReference>
<evidence type="ECO:0000256" key="1">
    <source>
        <dbReference type="SAM" id="Coils"/>
    </source>
</evidence>
<keyword evidence="4" id="KW-1185">Reference proteome</keyword>
<reference evidence="3 4" key="1">
    <citation type="submission" date="2013-12" db="EMBL/GenBank/DDBJ databases">
        <title>Draft genome of the parsitic nematode Ancylostoma duodenale.</title>
        <authorList>
            <person name="Mitreva M."/>
        </authorList>
    </citation>
    <scope>NUCLEOTIDE SEQUENCE [LARGE SCALE GENOMIC DNA]</scope>
    <source>
        <strain evidence="3 4">Zhejiang</strain>
    </source>
</reference>
<feature type="compositionally biased region" description="Polar residues" evidence="2">
    <location>
        <begin position="94"/>
        <end position="105"/>
    </location>
</feature>
<feature type="compositionally biased region" description="Basic and acidic residues" evidence="2">
    <location>
        <begin position="31"/>
        <end position="50"/>
    </location>
</feature>
<gene>
    <name evidence="3" type="ORF">ANCDUO_25230</name>
</gene>
<feature type="compositionally biased region" description="Acidic residues" evidence="2">
    <location>
        <begin position="16"/>
        <end position="26"/>
    </location>
</feature>
<feature type="region of interest" description="Disordered" evidence="2">
    <location>
        <begin position="1"/>
        <end position="168"/>
    </location>
</feature>
<feature type="compositionally biased region" description="Basic and acidic residues" evidence="2">
    <location>
        <begin position="110"/>
        <end position="128"/>
    </location>
</feature>
<dbReference type="AlphaFoldDB" id="A0A0C2C4Y6"/>